<organism evidence="1">
    <name type="scientific">Anguilla anguilla</name>
    <name type="common">European freshwater eel</name>
    <name type="synonym">Muraena anguilla</name>
    <dbReference type="NCBI Taxonomy" id="7936"/>
    <lineage>
        <taxon>Eukaryota</taxon>
        <taxon>Metazoa</taxon>
        <taxon>Chordata</taxon>
        <taxon>Craniata</taxon>
        <taxon>Vertebrata</taxon>
        <taxon>Euteleostomi</taxon>
        <taxon>Actinopterygii</taxon>
        <taxon>Neopterygii</taxon>
        <taxon>Teleostei</taxon>
        <taxon>Anguilliformes</taxon>
        <taxon>Anguillidae</taxon>
        <taxon>Anguilla</taxon>
    </lineage>
</organism>
<accession>A0A0E9XCJ9</accession>
<sequence>MACTTPMAWWTRGRFLHWPSGRIRTASAWSCRSSDG</sequence>
<dbReference type="AlphaFoldDB" id="A0A0E9XCJ9"/>
<protein>
    <submittedName>
        <fullName evidence="1">Uncharacterized protein</fullName>
    </submittedName>
</protein>
<evidence type="ECO:0000313" key="1">
    <source>
        <dbReference type="EMBL" id="JAH99398.1"/>
    </source>
</evidence>
<dbReference type="EMBL" id="GBXM01009179">
    <property type="protein sequence ID" value="JAH99398.1"/>
    <property type="molecule type" value="Transcribed_RNA"/>
</dbReference>
<proteinExistence type="predicted"/>
<reference evidence="1" key="2">
    <citation type="journal article" date="2015" name="Fish Shellfish Immunol.">
        <title>Early steps in the European eel (Anguilla anguilla)-Vibrio vulnificus interaction in the gills: Role of the RtxA13 toxin.</title>
        <authorList>
            <person name="Callol A."/>
            <person name="Pajuelo D."/>
            <person name="Ebbesson L."/>
            <person name="Teles M."/>
            <person name="MacKenzie S."/>
            <person name="Amaro C."/>
        </authorList>
    </citation>
    <scope>NUCLEOTIDE SEQUENCE</scope>
</reference>
<reference evidence="1" key="1">
    <citation type="submission" date="2014-11" db="EMBL/GenBank/DDBJ databases">
        <authorList>
            <person name="Amaro Gonzalez C."/>
        </authorList>
    </citation>
    <scope>NUCLEOTIDE SEQUENCE</scope>
</reference>
<name>A0A0E9XCJ9_ANGAN</name>